<sequence length="255" mass="27923">MAQPLSKDKLRFLSPLFLIVLWTVMMNSGVGSMPTGQLAGDDYAASEQEFAEMLERAIQESANTISRPENFVQDDLSPEQVMELFERATNQSQNDDGVLTASNVISVILQNSTGSQAIDNNAQQGITTTGGQQQQAEANRTGSSGDGTTAHQPIENSTAIHGQEEAVTTTPVSEPITSPPCPICLDDLVEEDKRSNIDLKCGHRFHKPCIRDWLNAPSRKKDQSPCPMCYGEIDEADRRLCSSTTKNHRLNGVRM</sequence>
<evidence type="ECO:0000256" key="5">
    <source>
        <dbReference type="SAM" id="SignalP"/>
    </source>
</evidence>
<keyword evidence="1 3" id="KW-0479">Metal-binding</keyword>
<feature type="signal peptide" evidence="5">
    <location>
        <begin position="1"/>
        <end position="32"/>
    </location>
</feature>
<dbReference type="Gene3D" id="3.30.40.10">
    <property type="entry name" value="Zinc/RING finger domain, C3HC4 (zinc finger)"/>
    <property type="match status" value="1"/>
</dbReference>
<dbReference type="Pfam" id="PF13639">
    <property type="entry name" value="zf-RING_2"/>
    <property type="match status" value="1"/>
</dbReference>
<evidence type="ECO:0000256" key="1">
    <source>
        <dbReference type="ARBA" id="ARBA00022771"/>
    </source>
</evidence>
<dbReference type="GO" id="GO:0006511">
    <property type="term" value="P:ubiquitin-dependent protein catabolic process"/>
    <property type="evidence" value="ECO:0007669"/>
    <property type="project" value="TreeGrafter"/>
</dbReference>
<feature type="region of interest" description="Disordered" evidence="4">
    <location>
        <begin position="127"/>
        <end position="176"/>
    </location>
</feature>
<dbReference type="EMBL" id="GGYP01003898">
    <property type="protein sequence ID" value="MDE48669.1"/>
    <property type="molecule type" value="Transcribed_RNA"/>
</dbReference>
<name>A0A6G1SE69_9ACAR</name>
<dbReference type="SMART" id="SM00184">
    <property type="entry name" value="RING"/>
    <property type="match status" value="1"/>
</dbReference>
<gene>
    <name evidence="7" type="ORF">g.1383</name>
</gene>
<dbReference type="GO" id="GO:0061630">
    <property type="term" value="F:ubiquitin protein ligase activity"/>
    <property type="evidence" value="ECO:0007669"/>
    <property type="project" value="TreeGrafter"/>
</dbReference>
<protein>
    <submittedName>
        <fullName evidence="7">Putative RING finger protein C2A9.04c</fullName>
    </submittedName>
</protein>
<dbReference type="InterPro" id="IPR051826">
    <property type="entry name" value="E3_ubiquitin-ligase_domain"/>
</dbReference>
<dbReference type="InterPro" id="IPR001841">
    <property type="entry name" value="Znf_RING"/>
</dbReference>
<evidence type="ECO:0000256" key="3">
    <source>
        <dbReference type="PROSITE-ProRule" id="PRU00175"/>
    </source>
</evidence>
<evidence type="ECO:0000259" key="6">
    <source>
        <dbReference type="PROSITE" id="PS50089"/>
    </source>
</evidence>
<keyword evidence="2" id="KW-0862">Zinc</keyword>
<dbReference type="PROSITE" id="PS50089">
    <property type="entry name" value="ZF_RING_2"/>
    <property type="match status" value="1"/>
</dbReference>
<evidence type="ECO:0000313" key="7">
    <source>
        <dbReference type="EMBL" id="MDE48669.1"/>
    </source>
</evidence>
<evidence type="ECO:0000256" key="4">
    <source>
        <dbReference type="SAM" id="MobiDB-lite"/>
    </source>
</evidence>
<evidence type="ECO:0000256" key="2">
    <source>
        <dbReference type="ARBA" id="ARBA00022833"/>
    </source>
</evidence>
<reference evidence="7" key="1">
    <citation type="submission" date="2018-10" db="EMBL/GenBank/DDBJ databases">
        <title>Transcriptome assembly of Aceria tosichella (Wheat curl mite) Type 2.</title>
        <authorList>
            <person name="Scully E.D."/>
            <person name="Geib S.M."/>
            <person name="Palmer N.A."/>
            <person name="Gupta A.K."/>
            <person name="Sarath G."/>
            <person name="Tatineni S."/>
        </authorList>
    </citation>
    <scope>NUCLEOTIDE SEQUENCE</scope>
    <source>
        <strain evidence="7">LincolnNE</strain>
    </source>
</reference>
<dbReference type="InterPro" id="IPR013083">
    <property type="entry name" value="Znf_RING/FYVE/PHD"/>
</dbReference>
<dbReference type="PANTHER" id="PTHR22765">
    <property type="entry name" value="RING FINGER AND PROTEASE ASSOCIATED DOMAIN-CONTAINING"/>
    <property type="match status" value="1"/>
</dbReference>
<feature type="domain" description="RING-type" evidence="6">
    <location>
        <begin position="181"/>
        <end position="229"/>
    </location>
</feature>
<dbReference type="GO" id="GO:0008270">
    <property type="term" value="F:zinc ion binding"/>
    <property type="evidence" value="ECO:0007669"/>
    <property type="project" value="UniProtKB-KW"/>
</dbReference>
<keyword evidence="1 3" id="KW-0863">Zinc-finger</keyword>
<feature type="chain" id="PRO_5026098834" evidence="5">
    <location>
        <begin position="33"/>
        <end position="255"/>
    </location>
</feature>
<dbReference type="AlphaFoldDB" id="A0A6G1SE69"/>
<dbReference type="CDD" id="cd16448">
    <property type="entry name" value="RING-H2"/>
    <property type="match status" value="1"/>
</dbReference>
<organism evidence="7">
    <name type="scientific">Aceria tosichella</name>
    <name type="common">wheat curl mite</name>
    <dbReference type="NCBI Taxonomy" id="561515"/>
    <lineage>
        <taxon>Eukaryota</taxon>
        <taxon>Metazoa</taxon>
        <taxon>Ecdysozoa</taxon>
        <taxon>Arthropoda</taxon>
        <taxon>Chelicerata</taxon>
        <taxon>Arachnida</taxon>
        <taxon>Acari</taxon>
        <taxon>Acariformes</taxon>
        <taxon>Trombidiformes</taxon>
        <taxon>Prostigmata</taxon>
        <taxon>Eupodina</taxon>
        <taxon>Eriophyoidea</taxon>
        <taxon>Eriophyidae</taxon>
        <taxon>Eriophyinae</taxon>
        <taxon>Aceriini</taxon>
        <taxon>Aceria</taxon>
    </lineage>
</organism>
<accession>A0A6G1SE69</accession>
<dbReference type="SUPFAM" id="SSF57850">
    <property type="entry name" value="RING/U-box"/>
    <property type="match status" value="1"/>
</dbReference>
<feature type="compositionally biased region" description="Polar residues" evidence="4">
    <location>
        <begin position="136"/>
        <end position="176"/>
    </location>
</feature>
<keyword evidence="5" id="KW-0732">Signal</keyword>
<proteinExistence type="predicted"/>